<reference evidence="2 3" key="1">
    <citation type="submission" date="2019-02" db="EMBL/GenBank/DDBJ databases">
        <title>Deep-cultivation of Planctomycetes and their phenomic and genomic characterization uncovers novel biology.</title>
        <authorList>
            <person name="Wiegand S."/>
            <person name="Jogler M."/>
            <person name="Boedeker C."/>
            <person name="Pinto D."/>
            <person name="Vollmers J."/>
            <person name="Rivas-Marin E."/>
            <person name="Kohn T."/>
            <person name="Peeters S.H."/>
            <person name="Heuer A."/>
            <person name="Rast P."/>
            <person name="Oberbeckmann S."/>
            <person name="Bunk B."/>
            <person name="Jeske O."/>
            <person name="Meyerdierks A."/>
            <person name="Storesund J.E."/>
            <person name="Kallscheuer N."/>
            <person name="Luecker S."/>
            <person name="Lage O.M."/>
            <person name="Pohl T."/>
            <person name="Merkel B.J."/>
            <person name="Hornburger P."/>
            <person name="Mueller R.-W."/>
            <person name="Bruemmer F."/>
            <person name="Labrenz M."/>
            <person name="Spormann A.M."/>
            <person name="Op den Camp H."/>
            <person name="Overmann J."/>
            <person name="Amann R."/>
            <person name="Jetten M.S.M."/>
            <person name="Mascher T."/>
            <person name="Medema M.H."/>
            <person name="Devos D.P."/>
            <person name="Kaster A.-K."/>
            <person name="Ovreas L."/>
            <person name="Rohde M."/>
            <person name="Galperin M.Y."/>
            <person name="Jogler C."/>
        </authorList>
    </citation>
    <scope>NUCLEOTIDE SEQUENCE [LARGE SCALE GENOMIC DNA]</scope>
    <source>
        <strain evidence="2 3">Q31a</strain>
    </source>
</reference>
<dbReference type="Proteomes" id="UP000318017">
    <property type="component" value="Chromosome"/>
</dbReference>
<dbReference type="PANTHER" id="PTHR37529:SF1">
    <property type="entry name" value="TRANSPOSASE INSG FOR INSERTION SEQUENCE ELEMENT IS4-RELATED"/>
    <property type="match status" value="1"/>
</dbReference>
<dbReference type="KEGG" id="ahel:Q31a_40780"/>
<keyword evidence="3" id="KW-1185">Reference proteome</keyword>
<protein>
    <submittedName>
        <fullName evidence="2">Transposase DDE domain protein</fullName>
    </submittedName>
</protein>
<dbReference type="PANTHER" id="PTHR37529">
    <property type="entry name" value="TRANSPOSASE INSG FOR INSERTION SEQUENCE ELEMENT IS4-RELATED"/>
    <property type="match status" value="1"/>
</dbReference>
<dbReference type="InterPro" id="IPR047952">
    <property type="entry name" value="Transpos_IS4"/>
</dbReference>
<dbReference type="RefSeq" id="WP_145081260.1">
    <property type="nucleotide sequence ID" value="NZ_CP036298.1"/>
</dbReference>
<dbReference type="SUPFAM" id="SSF53098">
    <property type="entry name" value="Ribonuclease H-like"/>
    <property type="match status" value="1"/>
</dbReference>
<dbReference type="OrthoDB" id="290144at2"/>
<dbReference type="GO" id="GO:0003677">
    <property type="term" value="F:DNA binding"/>
    <property type="evidence" value="ECO:0007669"/>
    <property type="project" value="InterPro"/>
</dbReference>
<dbReference type="InterPro" id="IPR012337">
    <property type="entry name" value="RNaseH-like_sf"/>
</dbReference>
<evidence type="ECO:0000313" key="2">
    <source>
        <dbReference type="EMBL" id="QDV25751.1"/>
    </source>
</evidence>
<feature type="domain" description="Transposase IS4-like" evidence="1">
    <location>
        <begin position="146"/>
        <end position="377"/>
    </location>
</feature>
<proteinExistence type="predicted"/>
<dbReference type="EMBL" id="CP036298">
    <property type="protein sequence ID" value="QDV25751.1"/>
    <property type="molecule type" value="Genomic_DNA"/>
</dbReference>
<dbReference type="InterPro" id="IPR002559">
    <property type="entry name" value="Transposase_11"/>
</dbReference>
<organism evidence="2 3">
    <name type="scientific">Aureliella helgolandensis</name>
    <dbReference type="NCBI Taxonomy" id="2527968"/>
    <lineage>
        <taxon>Bacteria</taxon>
        <taxon>Pseudomonadati</taxon>
        <taxon>Planctomycetota</taxon>
        <taxon>Planctomycetia</taxon>
        <taxon>Pirellulales</taxon>
        <taxon>Pirellulaceae</taxon>
        <taxon>Aureliella</taxon>
    </lineage>
</organism>
<dbReference type="GO" id="GO:0006313">
    <property type="term" value="P:DNA transposition"/>
    <property type="evidence" value="ECO:0007669"/>
    <property type="project" value="InterPro"/>
</dbReference>
<accession>A0A518GAX0</accession>
<dbReference type="Pfam" id="PF01609">
    <property type="entry name" value="DDE_Tnp_1"/>
    <property type="match status" value="1"/>
</dbReference>
<sequence length="454" mass="50928">MATSVPNSPRRDSHNFQKIADAFLSGEGLPFADVLSAERIERIFRKHGCLFGLHGVYTTAIMVWSFLSQVLRDGKDASCQAAVARVVSYCKLQGLEAPTQDTGDYCRARAKLSSAALRDLSCEVADEMEQASLPSWLWKRKLHPKLVDGFTFTMPDTVKNQAKYPQQKAQKPGVGLPIARSAAILSLATACVMDLAIAPYQGKETGESALLRSMLGSLASGDIAVMDRYYCSFMMIALLLGQGTHTCARKHHLRHSDFRRGKRLGKFDHLIVWTRPQRPTWMDEETYQQIPETLVLREVRFNIVEPGRRTKSLDIITTLTDATEYTKDDIAQLYGFRWNSELDIRSIKSNLNLGHVRCKSPEMVHREVWTTLLAYNLIRTTAAGAALLYKKQPRQISFTSTCQYVLASWMQLSSGIMGESSMEVYLLTMLEQIAGCEVANRPGRLEPRVLNHAS</sequence>
<evidence type="ECO:0000313" key="3">
    <source>
        <dbReference type="Proteomes" id="UP000318017"/>
    </source>
</evidence>
<dbReference type="NCBIfam" id="NF033592">
    <property type="entry name" value="transpos_IS4_1"/>
    <property type="match status" value="1"/>
</dbReference>
<gene>
    <name evidence="2" type="ORF">Q31a_40780</name>
</gene>
<dbReference type="GO" id="GO:0004803">
    <property type="term" value="F:transposase activity"/>
    <property type="evidence" value="ECO:0007669"/>
    <property type="project" value="InterPro"/>
</dbReference>
<name>A0A518GAX0_9BACT</name>
<dbReference type="AlphaFoldDB" id="A0A518GAX0"/>
<evidence type="ECO:0000259" key="1">
    <source>
        <dbReference type="Pfam" id="PF01609"/>
    </source>
</evidence>